<proteinExistence type="predicted"/>
<dbReference type="Proteomes" id="UP000515369">
    <property type="component" value="Chromosome"/>
</dbReference>
<evidence type="ECO:0000313" key="1">
    <source>
        <dbReference type="EMBL" id="QMW05990.1"/>
    </source>
</evidence>
<dbReference type="RefSeq" id="WP_182463363.1">
    <property type="nucleotide sequence ID" value="NZ_CP059732.1"/>
</dbReference>
<name>A0A7G5H4E8_9BACT</name>
<dbReference type="EMBL" id="CP059732">
    <property type="protein sequence ID" value="QMW05990.1"/>
    <property type="molecule type" value="Genomic_DNA"/>
</dbReference>
<reference evidence="1 2" key="1">
    <citation type="submission" date="2020-07" db="EMBL/GenBank/DDBJ databases">
        <title>Spirosoma foliorum sp. nov., isolated from the leaves on the Nejang mountain Korea, Republic of.</title>
        <authorList>
            <person name="Ho H."/>
            <person name="Lee Y.-J."/>
            <person name="Nurcahyanto D.-A."/>
            <person name="Kim S.-G."/>
        </authorList>
    </citation>
    <scope>NUCLEOTIDE SEQUENCE [LARGE SCALE GENOMIC DNA]</scope>
    <source>
        <strain evidence="1 2">PL0136</strain>
    </source>
</reference>
<organism evidence="1 2">
    <name type="scientific">Spirosoma foliorum</name>
    <dbReference type="NCBI Taxonomy" id="2710596"/>
    <lineage>
        <taxon>Bacteria</taxon>
        <taxon>Pseudomonadati</taxon>
        <taxon>Bacteroidota</taxon>
        <taxon>Cytophagia</taxon>
        <taxon>Cytophagales</taxon>
        <taxon>Cytophagaceae</taxon>
        <taxon>Spirosoma</taxon>
    </lineage>
</organism>
<evidence type="ECO:0000313" key="2">
    <source>
        <dbReference type="Proteomes" id="UP000515369"/>
    </source>
</evidence>
<sequence length="69" mass="8058">MIKNYLLRIKVAWDILTSDRHIAITRRKDQITFDRYMDCTDSIKYLTAYKNIIEGGYEAVQGTESTVNP</sequence>
<accession>A0A7G5H4E8</accession>
<keyword evidence="2" id="KW-1185">Reference proteome</keyword>
<dbReference type="AlphaFoldDB" id="A0A7G5H4E8"/>
<dbReference type="KEGG" id="sfol:H3H32_14365"/>
<protein>
    <submittedName>
        <fullName evidence="1">Uncharacterized protein</fullName>
    </submittedName>
</protein>
<gene>
    <name evidence="1" type="ORF">H3H32_14365</name>
</gene>